<dbReference type="GO" id="GO:0005634">
    <property type="term" value="C:nucleus"/>
    <property type="evidence" value="ECO:0007669"/>
    <property type="project" value="UniProtKB-SubCell"/>
</dbReference>
<dbReference type="CDD" id="cd03758">
    <property type="entry name" value="proteasome_beta_type_2"/>
    <property type="match status" value="1"/>
</dbReference>
<dbReference type="GO" id="GO:0005737">
    <property type="term" value="C:cytoplasm"/>
    <property type="evidence" value="ECO:0007669"/>
    <property type="project" value="UniProtKB-SubCell"/>
</dbReference>
<dbReference type="eggNOG" id="KOG0177">
    <property type="taxonomic scope" value="Eukaryota"/>
</dbReference>
<evidence type="ECO:0000256" key="3">
    <source>
        <dbReference type="ARBA" id="ARBA00023242"/>
    </source>
</evidence>
<comment type="subunit">
    <text evidence="6">Component of the proteasome complex.</text>
</comment>
<dbReference type="Proteomes" id="UP000008711">
    <property type="component" value="Unassembled WGS sequence"/>
</dbReference>
<dbReference type="Pfam" id="PF00227">
    <property type="entry name" value="Proteasome"/>
    <property type="match status" value="1"/>
</dbReference>
<dbReference type="PhylomeDB" id="B3NA36"/>
<sequence length="215" mass="24391">METILGVKGNDFVILASDTMNAKSVMWLDDEKAKTHRITDNCMMSTIGDCGDCLQFSDFILRNMDLYKVTNGYDLTVRGAVHFIRSNLSAYLRSNMKYQVALLVGGFDLNTGPELHYIDQYGNSIPIRYGGHGAGINFCTPIFEEFYRTHMNTQAAYDVIKKCVIELYKRFVINLRNFDVFLIGKEGITKMAPMNQESLRADILAGPKRRTLNTK</sequence>
<comment type="function">
    <text evidence="6">Component of the proteasome, a multicatalytic proteinase complex which is characterized by its ability to cleave peptides with Arg, Phe, Tyr, Leu, and Glu adjacent to the leaving group at neutral or slightly basic pH. The proteasome has an ATP-dependent proteolytic activity.</text>
</comment>
<dbReference type="OMA" id="CMMSTIG"/>
<dbReference type="PROSITE" id="PS00854">
    <property type="entry name" value="PROTEASOME_BETA_1"/>
    <property type="match status" value="1"/>
</dbReference>
<dbReference type="GO" id="GO:0016787">
    <property type="term" value="F:hydrolase activity"/>
    <property type="evidence" value="ECO:0007669"/>
    <property type="project" value="UniProtKB-KW"/>
</dbReference>
<proteinExistence type="inferred from homology"/>
<dbReference type="InterPro" id="IPR035206">
    <property type="entry name" value="Proteasome_beta2"/>
</dbReference>
<dbReference type="PANTHER" id="PTHR32194:SF2">
    <property type="entry name" value="PROTEASOME SUBUNIT BETA TYPE-1"/>
    <property type="match status" value="1"/>
</dbReference>
<dbReference type="PANTHER" id="PTHR32194">
    <property type="entry name" value="METALLOPROTEASE TLDD"/>
    <property type="match status" value="1"/>
</dbReference>
<evidence type="ECO:0000256" key="5">
    <source>
        <dbReference type="ARBA" id="ARBA00026071"/>
    </source>
</evidence>
<dbReference type="GO" id="GO:0010498">
    <property type="term" value="P:proteasomal protein catabolic process"/>
    <property type="evidence" value="ECO:0007669"/>
    <property type="project" value="InterPro"/>
</dbReference>
<dbReference type="InterPro" id="IPR016050">
    <property type="entry name" value="Proteasome_bsu_CS"/>
</dbReference>
<gene>
    <name evidence="7" type="primary">Dere\GG24868</name>
    <name evidence="7" type="synonym">dere_GLEANR_9555</name>
    <name evidence="7" type="synonym">GG24868</name>
    <name evidence="7" type="ORF">Dere_GG24868</name>
</gene>
<dbReference type="InterPro" id="IPR029055">
    <property type="entry name" value="Ntn_hydrolases_N"/>
</dbReference>
<dbReference type="InterPro" id="IPR001353">
    <property type="entry name" value="Proteasome_sua/b"/>
</dbReference>
<comment type="function">
    <text evidence="4">Non-catalytic component of the proteasome, a multicatalytic proteinase complex which is characterized by its ability to cleave peptides with Arg, Phe, Tyr, Leu, and Glu adjacent to the leaving group at neutral or slightly basic pH. The proteasome has an ATP-dependent proteolytic activity.</text>
</comment>
<reference evidence="7 8" key="1">
    <citation type="journal article" date="2007" name="Nature">
        <title>Evolution of genes and genomes on the Drosophila phylogeny.</title>
        <authorList>
            <consortium name="Drosophila 12 Genomes Consortium"/>
            <person name="Clark A.G."/>
            <person name="Eisen M.B."/>
            <person name="Smith D.R."/>
            <person name="Bergman C.M."/>
            <person name="Oliver B."/>
            <person name="Markow T.A."/>
            <person name="Kaufman T.C."/>
            <person name="Kellis M."/>
            <person name="Gelbart W."/>
            <person name="Iyer V.N."/>
            <person name="Pollard D.A."/>
            <person name="Sackton T.B."/>
            <person name="Larracuente A.M."/>
            <person name="Singh N.D."/>
            <person name="Abad J.P."/>
            <person name="Abt D.N."/>
            <person name="Adryan B."/>
            <person name="Aguade M."/>
            <person name="Akashi H."/>
            <person name="Anderson W.W."/>
            <person name="Aquadro C.F."/>
            <person name="Ardell D.H."/>
            <person name="Arguello R."/>
            <person name="Artieri C.G."/>
            <person name="Barbash D.A."/>
            <person name="Barker D."/>
            <person name="Barsanti P."/>
            <person name="Batterham P."/>
            <person name="Batzoglou S."/>
            <person name="Begun D."/>
            <person name="Bhutkar A."/>
            <person name="Blanco E."/>
            <person name="Bosak S.A."/>
            <person name="Bradley R.K."/>
            <person name="Brand A.D."/>
            <person name="Brent M.R."/>
            <person name="Brooks A.N."/>
            <person name="Brown R.H."/>
            <person name="Butlin R.K."/>
            <person name="Caggese C."/>
            <person name="Calvi B.R."/>
            <person name="Bernardo de Carvalho A."/>
            <person name="Caspi A."/>
            <person name="Castrezana S."/>
            <person name="Celniker S.E."/>
            <person name="Chang J.L."/>
            <person name="Chapple C."/>
            <person name="Chatterji S."/>
            <person name="Chinwalla A."/>
            <person name="Civetta A."/>
            <person name="Clifton S.W."/>
            <person name="Comeron J.M."/>
            <person name="Costello J.C."/>
            <person name="Coyne J.A."/>
            <person name="Daub J."/>
            <person name="David R.G."/>
            <person name="Delcher A.L."/>
            <person name="Delehaunty K."/>
            <person name="Do C.B."/>
            <person name="Ebling H."/>
            <person name="Edwards K."/>
            <person name="Eickbush T."/>
            <person name="Evans J.D."/>
            <person name="Filipski A."/>
            <person name="Findeiss S."/>
            <person name="Freyhult E."/>
            <person name="Fulton L."/>
            <person name="Fulton R."/>
            <person name="Garcia A.C."/>
            <person name="Gardiner A."/>
            <person name="Garfield D.A."/>
            <person name="Garvin B.E."/>
            <person name="Gibson G."/>
            <person name="Gilbert D."/>
            <person name="Gnerre S."/>
            <person name="Godfrey J."/>
            <person name="Good R."/>
            <person name="Gotea V."/>
            <person name="Gravely B."/>
            <person name="Greenberg A.J."/>
            <person name="Griffiths-Jones S."/>
            <person name="Gross S."/>
            <person name="Guigo R."/>
            <person name="Gustafson E.A."/>
            <person name="Haerty W."/>
            <person name="Hahn M.W."/>
            <person name="Halligan D.L."/>
            <person name="Halpern A.L."/>
            <person name="Halter G.M."/>
            <person name="Han M.V."/>
            <person name="Heger A."/>
            <person name="Hillier L."/>
            <person name="Hinrichs A.S."/>
            <person name="Holmes I."/>
            <person name="Hoskins R.A."/>
            <person name="Hubisz M.J."/>
            <person name="Hultmark D."/>
            <person name="Huntley M.A."/>
            <person name="Jaffe D.B."/>
            <person name="Jagadeeshan S."/>
            <person name="Jeck W.R."/>
            <person name="Johnson J."/>
            <person name="Jones C.D."/>
            <person name="Jordan W.C."/>
            <person name="Karpen G.H."/>
            <person name="Kataoka E."/>
            <person name="Keightley P.D."/>
            <person name="Kheradpour P."/>
            <person name="Kirkness E.F."/>
            <person name="Koerich L.B."/>
            <person name="Kristiansen K."/>
            <person name="Kudrna D."/>
            <person name="Kulathinal R.J."/>
            <person name="Kumar S."/>
            <person name="Kwok R."/>
            <person name="Lander E."/>
            <person name="Langley C.H."/>
            <person name="Lapoint R."/>
            <person name="Lazzaro B.P."/>
            <person name="Lee S.J."/>
            <person name="Levesque L."/>
            <person name="Li R."/>
            <person name="Lin C.F."/>
            <person name="Lin M.F."/>
            <person name="Lindblad-Toh K."/>
            <person name="Llopart A."/>
            <person name="Long M."/>
            <person name="Low L."/>
            <person name="Lozovsky E."/>
            <person name="Lu J."/>
            <person name="Luo M."/>
            <person name="Machado C.A."/>
            <person name="Makalowski W."/>
            <person name="Marzo M."/>
            <person name="Matsuda M."/>
            <person name="Matzkin L."/>
            <person name="McAllister B."/>
            <person name="McBride C.S."/>
            <person name="McKernan B."/>
            <person name="McKernan K."/>
            <person name="Mendez-Lago M."/>
            <person name="Minx P."/>
            <person name="Mollenhauer M.U."/>
            <person name="Montooth K."/>
            <person name="Mount S.M."/>
            <person name="Mu X."/>
            <person name="Myers E."/>
            <person name="Negre B."/>
            <person name="Newfeld S."/>
            <person name="Nielsen R."/>
            <person name="Noor M.A."/>
            <person name="O'Grady P."/>
            <person name="Pachter L."/>
            <person name="Papaceit M."/>
            <person name="Parisi M.J."/>
            <person name="Parisi M."/>
            <person name="Parts L."/>
            <person name="Pedersen J.S."/>
            <person name="Pesole G."/>
            <person name="Phillippy A.M."/>
            <person name="Ponting C.P."/>
            <person name="Pop M."/>
            <person name="Porcelli D."/>
            <person name="Powell J.R."/>
            <person name="Prohaska S."/>
            <person name="Pruitt K."/>
            <person name="Puig M."/>
            <person name="Quesneville H."/>
            <person name="Ram K.R."/>
            <person name="Rand D."/>
            <person name="Rasmussen M.D."/>
            <person name="Reed L.K."/>
            <person name="Reenan R."/>
            <person name="Reily A."/>
            <person name="Remington K.A."/>
            <person name="Rieger T.T."/>
            <person name="Ritchie M.G."/>
            <person name="Robin C."/>
            <person name="Rogers Y.H."/>
            <person name="Rohde C."/>
            <person name="Rozas J."/>
            <person name="Rubenfield M.J."/>
            <person name="Ruiz A."/>
            <person name="Russo S."/>
            <person name="Salzberg S.L."/>
            <person name="Sanchez-Gracia A."/>
            <person name="Saranga D.J."/>
            <person name="Sato H."/>
            <person name="Schaeffer S.W."/>
            <person name="Schatz M.C."/>
            <person name="Schlenke T."/>
            <person name="Schwartz R."/>
            <person name="Segarra C."/>
            <person name="Singh R.S."/>
            <person name="Sirot L."/>
            <person name="Sirota M."/>
            <person name="Sisneros N.B."/>
            <person name="Smith C.D."/>
            <person name="Smith T.F."/>
            <person name="Spieth J."/>
            <person name="Stage D.E."/>
            <person name="Stark A."/>
            <person name="Stephan W."/>
            <person name="Strausberg R.L."/>
            <person name="Strempel S."/>
            <person name="Sturgill D."/>
            <person name="Sutton G."/>
            <person name="Sutton G.G."/>
            <person name="Tao W."/>
            <person name="Teichmann S."/>
            <person name="Tobari Y.N."/>
            <person name="Tomimura Y."/>
            <person name="Tsolas J.M."/>
            <person name="Valente V.L."/>
            <person name="Venter E."/>
            <person name="Venter J.C."/>
            <person name="Vicario S."/>
            <person name="Vieira F.G."/>
            <person name="Vilella A.J."/>
            <person name="Villasante A."/>
            <person name="Walenz B."/>
            <person name="Wang J."/>
            <person name="Wasserman M."/>
            <person name="Watts T."/>
            <person name="Wilson D."/>
            <person name="Wilson R.K."/>
            <person name="Wing R.A."/>
            <person name="Wolfner M.F."/>
            <person name="Wong A."/>
            <person name="Wong G.K."/>
            <person name="Wu C.I."/>
            <person name="Wu G."/>
            <person name="Yamamoto D."/>
            <person name="Yang H.P."/>
            <person name="Yang S.P."/>
            <person name="Yorke J.A."/>
            <person name="Yoshida K."/>
            <person name="Zdobnov E."/>
            <person name="Zhang P."/>
            <person name="Zhang Y."/>
            <person name="Zimin A.V."/>
            <person name="Baldwin J."/>
            <person name="Abdouelleil A."/>
            <person name="Abdulkadir J."/>
            <person name="Abebe A."/>
            <person name="Abera B."/>
            <person name="Abreu J."/>
            <person name="Acer S.C."/>
            <person name="Aftuck L."/>
            <person name="Alexander A."/>
            <person name="An P."/>
            <person name="Anderson E."/>
            <person name="Anderson S."/>
            <person name="Arachi H."/>
            <person name="Azer M."/>
            <person name="Bachantsang P."/>
            <person name="Barry A."/>
            <person name="Bayul T."/>
            <person name="Berlin A."/>
            <person name="Bessette D."/>
            <person name="Bloom T."/>
            <person name="Blye J."/>
            <person name="Boguslavskiy L."/>
            <person name="Bonnet C."/>
            <person name="Boukhgalter B."/>
            <person name="Bourzgui I."/>
            <person name="Brown A."/>
            <person name="Cahill P."/>
            <person name="Channer S."/>
            <person name="Cheshatsang Y."/>
            <person name="Chuda L."/>
            <person name="Citroen M."/>
            <person name="Collymore A."/>
            <person name="Cooke P."/>
            <person name="Costello M."/>
            <person name="D'Aco K."/>
            <person name="Daza R."/>
            <person name="De Haan G."/>
            <person name="DeGray S."/>
            <person name="DeMaso C."/>
            <person name="Dhargay N."/>
            <person name="Dooley K."/>
            <person name="Dooley E."/>
            <person name="Doricent M."/>
            <person name="Dorje P."/>
            <person name="Dorjee K."/>
            <person name="Dupes A."/>
            <person name="Elong R."/>
            <person name="Falk J."/>
            <person name="Farina A."/>
            <person name="Faro S."/>
            <person name="Ferguson D."/>
            <person name="Fisher S."/>
            <person name="Foley C.D."/>
            <person name="Franke A."/>
            <person name="Friedrich D."/>
            <person name="Gadbois L."/>
            <person name="Gearin G."/>
            <person name="Gearin C.R."/>
            <person name="Giannoukos G."/>
            <person name="Goode T."/>
            <person name="Graham J."/>
            <person name="Grandbois E."/>
            <person name="Grewal S."/>
            <person name="Gyaltsen K."/>
            <person name="Hafez N."/>
            <person name="Hagos B."/>
            <person name="Hall J."/>
            <person name="Henson C."/>
            <person name="Hollinger A."/>
            <person name="Honan T."/>
            <person name="Huard M.D."/>
            <person name="Hughes L."/>
            <person name="Hurhula B."/>
            <person name="Husby M.E."/>
            <person name="Kamat A."/>
            <person name="Kanga B."/>
            <person name="Kashin S."/>
            <person name="Khazanovich D."/>
            <person name="Kisner P."/>
            <person name="Lance K."/>
            <person name="Lara M."/>
            <person name="Lee W."/>
            <person name="Lennon N."/>
            <person name="Letendre F."/>
            <person name="LeVine R."/>
            <person name="Lipovsky A."/>
            <person name="Liu X."/>
            <person name="Liu J."/>
            <person name="Liu S."/>
            <person name="Lokyitsang T."/>
            <person name="Lokyitsang Y."/>
            <person name="Lubonja R."/>
            <person name="Lui A."/>
            <person name="MacDonald P."/>
            <person name="Magnisalis V."/>
            <person name="Maru K."/>
            <person name="Matthews C."/>
            <person name="McCusker W."/>
            <person name="McDonough S."/>
            <person name="Mehta T."/>
            <person name="Meldrim J."/>
            <person name="Meneus L."/>
            <person name="Mihai O."/>
            <person name="Mihalev A."/>
            <person name="Mihova T."/>
            <person name="Mittelman R."/>
            <person name="Mlenga V."/>
            <person name="Montmayeur A."/>
            <person name="Mulrain L."/>
            <person name="Navidi A."/>
            <person name="Naylor J."/>
            <person name="Negash T."/>
            <person name="Nguyen T."/>
            <person name="Nguyen N."/>
            <person name="Nicol R."/>
            <person name="Norbu C."/>
            <person name="Norbu N."/>
            <person name="Novod N."/>
            <person name="O'Neill B."/>
            <person name="Osman S."/>
            <person name="Markiewicz E."/>
            <person name="Oyono O.L."/>
            <person name="Patti C."/>
            <person name="Phunkhang P."/>
            <person name="Pierre F."/>
            <person name="Priest M."/>
            <person name="Raghuraman S."/>
            <person name="Rege F."/>
            <person name="Reyes R."/>
            <person name="Rise C."/>
            <person name="Rogov P."/>
            <person name="Ross K."/>
            <person name="Ryan E."/>
            <person name="Settipalli S."/>
            <person name="Shea T."/>
            <person name="Sherpa N."/>
            <person name="Shi L."/>
            <person name="Shih D."/>
            <person name="Sparrow T."/>
            <person name="Spaulding J."/>
            <person name="Stalker J."/>
            <person name="Stange-Thomann N."/>
            <person name="Stavropoulos S."/>
            <person name="Stone C."/>
            <person name="Strader C."/>
            <person name="Tesfaye S."/>
            <person name="Thomson T."/>
            <person name="Thoulutsang Y."/>
            <person name="Thoulutsang D."/>
            <person name="Topham K."/>
            <person name="Topping I."/>
            <person name="Tsamla T."/>
            <person name="Vassiliev H."/>
            <person name="Vo A."/>
            <person name="Wangchuk T."/>
            <person name="Wangdi T."/>
            <person name="Weiand M."/>
            <person name="Wilkinson J."/>
            <person name="Wilson A."/>
            <person name="Yadav S."/>
            <person name="Young G."/>
            <person name="Yu Q."/>
            <person name="Zembek L."/>
            <person name="Zhong D."/>
            <person name="Zimmer A."/>
            <person name="Zwirko Z."/>
            <person name="Jaffe D.B."/>
            <person name="Alvarez P."/>
            <person name="Brockman W."/>
            <person name="Butler J."/>
            <person name="Chin C."/>
            <person name="Gnerre S."/>
            <person name="Grabherr M."/>
            <person name="Kleber M."/>
            <person name="Mauceli E."/>
            <person name="MacCallum I."/>
        </authorList>
    </citation>
    <scope>NUCLEOTIDE SEQUENCE [LARGE SCALE GENOMIC DNA]</scope>
    <source>
        <strain evidence="7 8">TSC#14021-0224.01</strain>
    </source>
</reference>
<evidence type="ECO:0000256" key="6">
    <source>
        <dbReference type="RuleBase" id="RU004203"/>
    </source>
</evidence>
<dbReference type="KEGG" id="der:6542420"/>
<keyword evidence="3 6" id="KW-0539">Nucleus</keyword>
<dbReference type="AlphaFoldDB" id="B3NA36"/>
<dbReference type="InterPro" id="IPR023333">
    <property type="entry name" value="Proteasome_suB-type"/>
</dbReference>
<dbReference type="EMBL" id="CH954177">
    <property type="protein sequence ID" value="EDV57499.1"/>
    <property type="molecule type" value="Genomic_DNA"/>
</dbReference>
<evidence type="ECO:0000313" key="8">
    <source>
        <dbReference type="Proteomes" id="UP000008711"/>
    </source>
</evidence>
<protein>
    <recommendedName>
        <fullName evidence="6">Proteasome subunit beta</fullName>
    </recommendedName>
</protein>
<comment type="subunit">
    <text evidence="5">The 26S proteasome consists of a 20S proteasome core and two 19S regulatory subunits. The 20S proteasome core is composed of 28 subunits that are arranged in four stacked rings, resulting in a barrel-shaped structure. The two end rings are each formed by seven alpha subunits, and the two central rings are each formed by seven beta subunits. The catalytic chamber with the active sites is on the inside of the barrel.</text>
</comment>
<keyword evidence="8" id="KW-1185">Reference proteome</keyword>
<dbReference type="SUPFAM" id="SSF56235">
    <property type="entry name" value="N-terminal nucleophile aminohydrolases (Ntn hydrolases)"/>
    <property type="match status" value="1"/>
</dbReference>
<comment type="similarity">
    <text evidence="6">Belongs to the peptidase T1B family.</text>
</comment>
<dbReference type="OrthoDB" id="268428at2759"/>
<comment type="subcellular location">
    <subcellularLocation>
        <location evidence="6">Cytoplasm</location>
    </subcellularLocation>
    <subcellularLocation>
        <location evidence="6">Nucleus</location>
    </subcellularLocation>
</comment>
<accession>B3NA36</accession>
<dbReference type="Gene3D" id="3.60.20.10">
    <property type="entry name" value="Glutamine Phosphoribosylpyrophosphate, subunit 1, domain 1"/>
    <property type="match status" value="1"/>
</dbReference>
<evidence type="ECO:0000313" key="7">
    <source>
        <dbReference type="EMBL" id="EDV57499.1"/>
    </source>
</evidence>
<organism evidence="7 8">
    <name type="scientific">Drosophila erecta</name>
    <name type="common">Fruit fly</name>
    <dbReference type="NCBI Taxonomy" id="7220"/>
    <lineage>
        <taxon>Eukaryota</taxon>
        <taxon>Metazoa</taxon>
        <taxon>Ecdysozoa</taxon>
        <taxon>Arthropoda</taxon>
        <taxon>Hexapoda</taxon>
        <taxon>Insecta</taxon>
        <taxon>Pterygota</taxon>
        <taxon>Neoptera</taxon>
        <taxon>Endopterygota</taxon>
        <taxon>Diptera</taxon>
        <taxon>Brachycera</taxon>
        <taxon>Muscomorpha</taxon>
        <taxon>Ephydroidea</taxon>
        <taxon>Drosophilidae</taxon>
        <taxon>Drosophila</taxon>
        <taxon>Sophophora</taxon>
    </lineage>
</organism>
<dbReference type="GO" id="GO:0005839">
    <property type="term" value="C:proteasome core complex"/>
    <property type="evidence" value="ECO:0007669"/>
    <property type="project" value="InterPro"/>
</dbReference>
<reference evidence="7 8" key="2">
    <citation type="journal article" date="2008" name="Bioinformatics">
        <title>Assembly reconciliation.</title>
        <authorList>
            <person name="Zimin A.V."/>
            <person name="Smith D.R."/>
            <person name="Sutton G."/>
            <person name="Yorke J.A."/>
        </authorList>
    </citation>
    <scope>NUCLEOTIDE SEQUENCE [LARGE SCALE GENOMIC DNA]</scope>
    <source>
        <strain evidence="7 8">TSC#14021-0224.01</strain>
    </source>
</reference>
<evidence type="ECO:0000256" key="4">
    <source>
        <dbReference type="ARBA" id="ARBA00024953"/>
    </source>
</evidence>
<evidence type="ECO:0000256" key="1">
    <source>
        <dbReference type="ARBA" id="ARBA00022490"/>
    </source>
</evidence>
<keyword evidence="7" id="KW-0378">Hydrolase</keyword>
<keyword evidence="1 6" id="KW-0963">Cytoplasm</keyword>
<keyword evidence="2 6" id="KW-0647">Proteasome</keyword>
<name>B3NA36_DROER</name>
<evidence type="ECO:0000256" key="2">
    <source>
        <dbReference type="ARBA" id="ARBA00022942"/>
    </source>
</evidence>
<dbReference type="HOGENOM" id="CLU_035750_12_1_1"/>